<evidence type="ECO:0000313" key="2">
    <source>
        <dbReference type="Proteomes" id="UP000887568"/>
    </source>
</evidence>
<proteinExistence type="predicted"/>
<protein>
    <submittedName>
        <fullName evidence="1">Uncharacterized protein</fullName>
    </submittedName>
</protein>
<sequence length="483" mass="54866">MTVLRYSALKRPEVSPRISSSHVSQKLQSLNSVKFEDTEAWRAAADLPVGHFQLQLLTNRGPIVEVTANYKRMVLEDYLQRKQNRPERHAIRHLLGVLAFAQDRDVPDRARERFEFILSEDPDNLNAKANLAYVNGTAAPPYDEPDLTSEASKQQHARRFAEQGYAYMFELFDETKTCDRYEKGLDLYNRAMELAGDLVDHTEKEDWQFCIGLASYKILRILATGGDGGQRAQSLLESASGNFRAIVDSPHADNAIKSEAWLQFALTLKKGSEMGLHGRANIAPEHCLDRALELAPDDSLKARILARQAHFTFKTDRNEGFRRARALLDSSIDFDNSSLNFHAYSLRAEICIKQYRRSKNIALITRAKDDLEFILQQHVSPWDFERLAEAYLYLAKSSIGEESRDYIRKGLETCTKCEGCQDGAGRSILHHVRGQILCLNGQHQEAMESFQIGIACEENTGWISGNVGALAEERRHVERQYNR</sequence>
<evidence type="ECO:0000313" key="1">
    <source>
        <dbReference type="EnsemblMetazoa" id="XP_038078331.1"/>
    </source>
</evidence>
<reference evidence="1" key="1">
    <citation type="submission" date="2022-11" db="UniProtKB">
        <authorList>
            <consortium name="EnsemblMetazoa"/>
        </authorList>
    </citation>
    <scope>IDENTIFICATION</scope>
</reference>
<dbReference type="Proteomes" id="UP000887568">
    <property type="component" value="Unplaced"/>
</dbReference>
<dbReference type="OMA" id="NFHAYST"/>
<dbReference type="GeneID" id="119745797"/>
<dbReference type="OrthoDB" id="9976543at2759"/>
<dbReference type="Gene3D" id="1.25.40.10">
    <property type="entry name" value="Tetratricopeptide repeat domain"/>
    <property type="match status" value="1"/>
</dbReference>
<dbReference type="PANTHER" id="PTHR16253">
    <property type="entry name" value="TETRATRICOPEPTIDE REPEAT PROTEIN 22"/>
    <property type="match status" value="1"/>
</dbReference>
<keyword evidence="2" id="KW-1185">Reference proteome</keyword>
<dbReference type="AlphaFoldDB" id="A0A914BRT8"/>
<dbReference type="EnsemblMetazoa" id="XM_038222403.1">
    <property type="protein sequence ID" value="XP_038078331.1"/>
    <property type="gene ID" value="LOC119745797"/>
</dbReference>
<dbReference type="InterPro" id="IPR011990">
    <property type="entry name" value="TPR-like_helical_dom_sf"/>
</dbReference>
<name>A0A914BRT8_PATMI</name>
<dbReference type="PANTHER" id="PTHR16253:SF0">
    <property type="entry name" value="TETRATRICOPEPTIDE REPEAT PROTEIN 22"/>
    <property type="match status" value="1"/>
</dbReference>
<dbReference type="RefSeq" id="XP_038078331.1">
    <property type="nucleotide sequence ID" value="XM_038222403.1"/>
</dbReference>
<dbReference type="InterPro" id="IPR042342">
    <property type="entry name" value="TTC22"/>
</dbReference>
<accession>A0A914BRT8</accession>
<organism evidence="1 2">
    <name type="scientific">Patiria miniata</name>
    <name type="common">Bat star</name>
    <name type="synonym">Asterina miniata</name>
    <dbReference type="NCBI Taxonomy" id="46514"/>
    <lineage>
        <taxon>Eukaryota</taxon>
        <taxon>Metazoa</taxon>
        <taxon>Echinodermata</taxon>
        <taxon>Eleutherozoa</taxon>
        <taxon>Asterozoa</taxon>
        <taxon>Asteroidea</taxon>
        <taxon>Valvatacea</taxon>
        <taxon>Valvatida</taxon>
        <taxon>Asterinidae</taxon>
        <taxon>Patiria</taxon>
    </lineage>
</organism>